<comment type="caution">
    <text evidence="1">The sequence shown here is derived from an EMBL/GenBank/DDBJ whole genome shotgun (WGS) entry which is preliminary data.</text>
</comment>
<accession>A0AAE0SEZ0</accession>
<protein>
    <submittedName>
        <fullName evidence="1">Uncharacterized protein</fullName>
    </submittedName>
</protein>
<feature type="non-terminal residue" evidence="1">
    <location>
        <position position="1"/>
    </location>
</feature>
<dbReference type="AlphaFoldDB" id="A0AAE0SEZ0"/>
<reference evidence="1" key="2">
    <citation type="journal article" date="2021" name="Genome Biol. Evol.">
        <title>Developing a high-quality reference genome for a parasitic bivalve with doubly uniparental inheritance (Bivalvia: Unionida).</title>
        <authorList>
            <person name="Smith C.H."/>
        </authorList>
    </citation>
    <scope>NUCLEOTIDE SEQUENCE</scope>
    <source>
        <strain evidence="1">CHS0354</strain>
        <tissue evidence="1">Mantle</tissue>
    </source>
</reference>
<dbReference type="Proteomes" id="UP001195483">
    <property type="component" value="Unassembled WGS sequence"/>
</dbReference>
<sequence>SSHLNACATQICFERARCTTIRLWLAWFRSIDEIKRQKSISHHPSFTREIREQRWPASRLSVRLAYLFSE</sequence>
<dbReference type="EMBL" id="JAEAOA010002345">
    <property type="protein sequence ID" value="KAK3590065.1"/>
    <property type="molecule type" value="Genomic_DNA"/>
</dbReference>
<gene>
    <name evidence="1" type="ORF">CHS0354_041097</name>
</gene>
<organism evidence="1 2">
    <name type="scientific">Potamilus streckersoni</name>
    <dbReference type="NCBI Taxonomy" id="2493646"/>
    <lineage>
        <taxon>Eukaryota</taxon>
        <taxon>Metazoa</taxon>
        <taxon>Spiralia</taxon>
        <taxon>Lophotrochozoa</taxon>
        <taxon>Mollusca</taxon>
        <taxon>Bivalvia</taxon>
        <taxon>Autobranchia</taxon>
        <taxon>Heteroconchia</taxon>
        <taxon>Palaeoheterodonta</taxon>
        <taxon>Unionida</taxon>
        <taxon>Unionoidea</taxon>
        <taxon>Unionidae</taxon>
        <taxon>Ambleminae</taxon>
        <taxon>Lampsilini</taxon>
        <taxon>Potamilus</taxon>
    </lineage>
</organism>
<proteinExistence type="predicted"/>
<name>A0AAE0SEZ0_9BIVA</name>
<keyword evidence="2" id="KW-1185">Reference proteome</keyword>
<reference evidence="1" key="1">
    <citation type="journal article" date="2021" name="Genome Biol. Evol.">
        <title>A High-Quality Reference Genome for a Parasitic Bivalve with Doubly Uniparental Inheritance (Bivalvia: Unionida).</title>
        <authorList>
            <person name="Smith C.H."/>
        </authorList>
    </citation>
    <scope>NUCLEOTIDE SEQUENCE</scope>
    <source>
        <strain evidence="1">CHS0354</strain>
    </source>
</reference>
<evidence type="ECO:0000313" key="2">
    <source>
        <dbReference type="Proteomes" id="UP001195483"/>
    </source>
</evidence>
<reference evidence="1" key="3">
    <citation type="submission" date="2023-05" db="EMBL/GenBank/DDBJ databases">
        <authorList>
            <person name="Smith C.H."/>
        </authorList>
    </citation>
    <scope>NUCLEOTIDE SEQUENCE</scope>
    <source>
        <strain evidence="1">CHS0354</strain>
        <tissue evidence="1">Mantle</tissue>
    </source>
</reference>
<evidence type="ECO:0000313" key="1">
    <source>
        <dbReference type="EMBL" id="KAK3590065.1"/>
    </source>
</evidence>